<evidence type="ECO:0000256" key="2">
    <source>
        <dbReference type="ARBA" id="ARBA00022448"/>
    </source>
</evidence>
<dbReference type="Pfam" id="PF00230">
    <property type="entry name" value="MIP"/>
    <property type="match status" value="1"/>
</dbReference>
<dbReference type="Proteomes" id="UP000006049">
    <property type="component" value="Chromosome"/>
</dbReference>
<dbReference type="PROSITE" id="PS00221">
    <property type="entry name" value="MIP"/>
    <property type="match status" value="1"/>
</dbReference>
<evidence type="ECO:0000313" key="8">
    <source>
        <dbReference type="EMBL" id="AFL82185.1"/>
    </source>
</evidence>
<dbReference type="Gene3D" id="1.20.1080.10">
    <property type="entry name" value="Glycerol uptake facilitator protein"/>
    <property type="match status" value="1"/>
</dbReference>
<comment type="subcellular location">
    <subcellularLocation>
        <location evidence="1">Membrane</location>
        <topology evidence="1">Multi-pass membrane protein</topology>
    </subcellularLocation>
</comment>
<proteinExistence type="inferred from homology"/>
<feature type="transmembrane region" description="Helical" evidence="7">
    <location>
        <begin position="155"/>
        <end position="174"/>
    </location>
</feature>
<feature type="transmembrane region" description="Helical" evidence="7">
    <location>
        <begin position="123"/>
        <end position="143"/>
    </location>
</feature>
<keyword evidence="3 6" id="KW-0812">Transmembrane</keyword>
<name>I3YYW7_AEQSU</name>
<dbReference type="RefSeq" id="WP_014783434.1">
    <property type="nucleotide sequence ID" value="NC_018013.1"/>
</dbReference>
<gene>
    <name evidence="8" type="ordered locus">Aeqsu_2734</name>
</gene>
<evidence type="ECO:0000256" key="7">
    <source>
        <dbReference type="SAM" id="Phobius"/>
    </source>
</evidence>
<evidence type="ECO:0000256" key="4">
    <source>
        <dbReference type="ARBA" id="ARBA00022989"/>
    </source>
</evidence>
<dbReference type="AlphaFoldDB" id="I3YYW7"/>
<dbReference type="OrthoDB" id="9807293at2"/>
<feature type="transmembrane region" description="Helical" evidence="7">
    <location>
        <begin position="194"/>
        <end position="215"/>
    </location>
</feature>
<organism evidence="8 9">
    <name type="scientific">Aequorivita sublithincola (strain DSM 14238 / LMG 21431 / ACAM 643 / 9-3)</name>
    <dbReference type="NCBI Taxonomy" id="746697"/>
    <lineage>
        <taxon>Bacteria</taxon>
        <taxon>Pseudomonadati</taxon>
        <taxon>Bacteroidota</taxon>
        <taxon>Flavobacteriia</taxon>
        <taxon>Flavobacteriales</taxon>
        <taxon>Flavobacteriaceae</taxon>
        <taxon>Aequorivita</taxon>
    </lineage>
</organism>
<dbReference type="InterPro" id="IPR000425">
    <property type="entry name" value="MIP"/>
</dbReference>
<accession>I3YYW7</accession>
<dbReference type="InterPro" id="IPR022357">
    <property type="entry name" value="MIP_CS"/>
</dbReference>
<keyword evidence="5 7" id="KW-0472">Membrane</keyword>
<keyword evidence="4 7" id="KW-1133">Transmembrane helix</keyword>
<dbReference type="KEGG" id="asl:Aeqsu_2734"/>
<dbReference type="PRINTS" id="PR00783">
    <property type="entry name" value="MINTRINSICP"/>
</dbReference>
<dbReference type="PATRIC" id="fig|746697.3.peg.2790"/>
<dbReference type="InterPro" id="IPR034294">
    <property type="entry name" value="Aquaporin_transptr"/>
</dbReference>
<dbReference type="PANTHER" id="PTHR45724:SF27">
    <property type="entry name" value="AQUAPORIN NIP2-1-RELATED"/>
    <property type="match status" value="1"/>
</dbReference>
<evidence type="ECO:0000256" key="1">
    <source>
        <dbReference type="ARBA" id="ARBA00004141"/>
    </source>
</evidence>
<comment type="similarity">
    <text evidence="6">Belongs to the MIP/aquaporin (TC 1.A.8) family.</text>
</comment>
<dbReference type="GO" id="GO:0015267">
    <property type="term" value="F:channel activity"/>
    <property type="evidence" value="ECO:0007669"/>
    <property type="project" value="InterPro"/>
</dbReference>
<dbReference type="EMBL" id="CP003280">
    <property type="protein sequence ID" value="AFL82185.1"/>
    <property type="molecule type" value="Genomic_DNA"/>
</dbReference>
<evidence type="ECO:0000256" key="3">
    <source>
        <dbReference type="ARBA" id="ARBA00022692"/>
    </source>
</evidence>
<sequence>MGNNHDLKKYTAEFIGTFALVFCGTGAIIVNQESGGSLGLVGISFAFGIIVSAMIYIFGSISGSHINPSVTIALLLGKVIKIKDASFYIIAQVLGAIVASALLKFMFPENLTLGATLPSGGVMQSFILETILTFFLMLTILGITSQKDFSSMVGLKIGLVVTGIILVAGPISGGSFNPARSFAPALLSGNLTSLWIYIVGPTLGAIFAIFIWKFFDKAE</sequence>
<protein>
    <submittedName>
        <fullName evidence="8">Permease, glycerol uptake facilitator</fullName>
    </submittedName>
</protein>
<feature type="transmembrane region" description="Helical" evidence="7">
    <location>
        <begin position="36"/>
        <end position="58"/>
    </location>
</feature>
<dbReference type="eggNOG" id="COG0580">
    <property type="taxonomic scope" value="Bacteria"/>
</dbReference>
<dbReference type="GO" id="GO:0016020">
    <property type="term" value="C:membrane"/>
    <property type="evidence" value="ECO:0007669"/>
    <property type="project" value="UniProtKB-SubCell"/>
</dbReference>
<dbReference type="HOGENOM" id="CLU_020019_3_1_10"/>
<dbReference type="InterPro" id="IPR023271">
    <property type="entry name" value="Aquaporin-like"/>
</dbReference>
<dbReference type="SUPFAM" id="SSF81338">
    <property type="entry name" value="Aquaporin-like"/>
    <property type="match status" value="1"/>
</dbReference>
<evidence type="ECO:0000256" key="6">
    <source>
        <dbReference type="RuleBase" id="RU000477"/>
    </source>
</evidence>
<reference evidence="8 9" key="1">
    <citation type="submission" date="2012-06" db="EMBL/GenBank/DDBJ databases">
        <title>The complete genome of Aequorivita sublithincola DSM 14238.</title>
        <authorList>
            <consortium name="US DOE Joint Genome Institute (JGI-PGF)"/>
            <person name="Lucas S."/>
            <person name="Copeland A."/>
            <person name="Lapidus A."/>
            <person name="Goodwin L."/>
            <person name="Pitluck S."/>
            <person name="Peters L."/>
            <person name="Munk A.C.C."/>
            <person name="Kyrpides N."/>
            <person name="Mavromatis K."/>
            <person name="Pagani I."/>
            <person name="Ivanova N."/>
            <person name="Ovchinnikova G."/>
            <person name="Zeytun A."/>
            <person name="Detter J.C."/>
            <person name="Han C."/>
            <person name="Land M."/>
            <person name="Hauser L."/>
            <person name="Markowitz V."/>
            <person name="Cheng J.-F."/>
            <person name="Hugenholtz P."/>
            <person name="Woyke T."/>
            <person name="Wu D."/>
            <person name="Tindall B."/>
            <person name="Faehnrich R."/>
            <person name="Brambilla E."/>
            <person name="Klenk H.-P."/>
            <person name="Eisen J.A."/>
        </authorList>
    </citation>
    <scope>NUCLEOTIDE SEQUENCE [LARGE SCALE GENOMIC DNA]</scope>
    <source>
        <strain evidence="9">DSM 14238 / LMG 21431 / ACAM 643 / 9-3</strain>
    </source>
</reference>
<feature type="transmembrane region" description="Helical" evidence="7">
    <location>
        <begin position="85"/>
        <end position="103"/>
    </location>
</feature>
<keyword evidence="2 6" id="KW-0813">Transport</keyword>
<feature type="transmembrane region" description="Helical" evidence="7">
    <location>
        <begin position="12"/>
        <end position="30"/>
    </location>
</feature>
<evidence type="ECO:0000313" key="9">
    <source>
        <dbReference type="Proteomes" id="UP000006049"/>
    </source>
</evidence>
<dbReference type="PANTHER" id="PTHR45724">
    <property type="entry name" value="AQUAPORIN NIP2-1"/>
    <property type="match status" value="1"/>
</dbReference>
<dbReference type="STRING" id="746697.Aeqsu_2734"/>
<evidence type="ECO:0000256" key="5">
    <source>
        <dbReference type="ARBA" id="ARBA00023136"/>
    </source>
</evidence>
<keyword evidence="9" id="KW-1185">Reference proteome</keyword>